<reference evidence="2 3" key="1">
    <citation type="submission" date="2019-06" db="EMBL/GenBank/DDBJ databases">
        <title>Genome Sequence of the Brown Rot Fungal Pathogen Monilinia fructicola.</title>
        <authorList>
            <person name="De Miccolis Angelini R.M."/>
            <person name="Landi L."/>
            <person name="Abate D."/>
            <person name="Pollastro S."/>
            <person name="Romanazzi G."/>
            <person name="Faretra F."/>
        </authorList>
    </citation>
    <scope>NUCLEOTIDE SEQUENCE [LARGE SCALE GENOMIC DNA]</scope>
    <source>
        <strain evidence="2 3">Mfrc123</strain>
    </source>
</reference>
<feature type="compositionally biased region" description="Low complexity" evidence="1">
    <location>
        <begin position="689"/>
        <end position="705"/>
    </location>
</feature>
<comment type="caution">
    <text evidence="2">The sequence shown here is derived from an EMBL/GenBank/DDBJ whole genome shotgun (WGS) entry which is preliminary data.</text>
</comment>
<evidence type="ECO:0000313" key="2">
    <source>
        <dbReference type="EMBL" id="KAA8573422.1"/>
    </source>
</evidence>
<keyword evidence="3" id="KW-1185">Reference proteome</keyword>
<dbReference type="AlphaFoldDB" id="A0A5M9K0D7"/>
<dbReference type="VEuPathDB" id="FungiDB:MFRU_038g00470"/>
<dbReference type="EMBL" id="VICG01000003">
    <property type="protein sequence ID" value="KAA8573422.1"/>
    <property type="molecule type" value="Genomic_DNA"/>
</dbReference>
<feature type="region of interest" description="Disordered" evidence="1">
    <location>
        <begin position="896"/>
        <end position="923"/>
    </location>
</feature>
<protein>
    <submittedName>
        <fullName evidence="2">Uncharacterized protein</fullName>
    </submittedName>
</protein>
<organism evidence="2 3">
    <name type="scientific">Monilinia fructicola</name>
    <name type="common">Brown rot fungus</name>
    <name type="synonym">Ciboria fructicola</name>
    <dbReference type="NCBI Taxonomy" id="38448"/>
    <lineage>
        <taxon>Eukaryota</taxon>
        <taxon>Fungi</taxon>
        <taxon>Dikarya</taxon>
        <taxon>Ascomycota</taxon>
        <taxon>Pezizomycotina</taxon>
        <taxon>Leotiomycetes</taxon>
        <taxon>Helotiales</taxon>
        <taxon>Sclerotiniaceae</taxon>
        <taxon>Monilinia</taxon>
    </lineage>
</organism>
<sequence>MARLAQVAIGGPVQSVPDSPWGFPDIESRDLAETIFGSLYQYIPKKGVSSKEDAVVSPWNYQYIKNGFEFIVNSFAWPVPGGATFGTARPDPSIGNLQVTDVMMYCDLSRFSKDTDPTTIFNKGYYVSTIDKSDRISEEDYAACGSKPSLKLMDAAITQPAGSGLRYPIIQFCPWYLNMLTHAIPPDVNNPNHNLALQKIVDNNLGNLGAYGWRNIYPLGRQPALAYLNADSWAYFGLAAQQLTQGRRITTSGNISPIRPNVHIDLSGSLPNTVLVDAPAQTLKIRELNLTIPGDIVKAHRGTLERNATGTALISSQTVSTKISLYNRGLGLLTPLVTATQSASAKLSSNAYPTASLGTGSQMSFPFSPSWKNSTRSTIALGTGFSASYKPSYAWPSNLTTFFGSNTVSSSSGLPLLSTFRTSATQLHLSSSFNTKLSSNSVRISSTSGSVQSSSLTSSSFVSATTSLDLPGNFTRSKYTSSATDSSRTSERGYLSGYTLTSTQPGGFVTVIKSSTLVVSTSDVSLSLCIATDEVNRPWCALSTGPAPTATFTIPIPWTGYNPISTQNILSLFTASTFYIPSITNLNSFPTLIVKNPNPKSNDDIKIPFVKVTIPKGPCEPLPKVHHGGLLGAVFNIASDIVDGTLDEACHLVFPILKGVKLPLPGWLTLDIYPSQERFPDNPDDEKSSMTSSSTTSLSSSSSSSCSASAAQTCNISCAVSGTVTQKCTSVCSTITTCSGTATTSSTISSADITETPTAYEHSVPWDYISIQEAIQSELSEALAAASTIMDTSSYVSSLCTTGYSSSLVINGSHTTFNSPFSSRSFPTSPGIISTLAGSTGLRLSSSIPMITPSGASSTDSISASLFSNSSVSSKITIVSSPSFKASASSRITSSSAPITSSISSSPHSKTIRPSTHVASSTTSAVEAVTPTNIFQMGFWHQTDENESSVGNLWFMYVDKLADINMNRVDLCQVKGRVSLQDKNITSTDPLPDPIPYPQGVFYLPTDGAGKGCYYKGDRSAAGIVFCPDKPAVSCQGNVGTAPTICDSFTCIYSMVFCGLEN</sequence>
<evidence type="ECO:0000313" key="3">
    <source>
        <dbReference type="Proteomes" id="UP000322873"/>
    </source>
</evidence>
<gene>
    <name evidence="2" type="ORF">EYC84_005008</name>
</gene>
<name>A0A5M9K0D7_MONFR</name>
<feature type="region of interest" description="Disordered" evidence="1">
    <location>
        <begin position="678"/>
        <end position="705"/>
    </location>
</feature>
<feature type="compositionally biased region" description="Basic and acidic residues" evidence="1">
    <location>
        <begin position="678"/>
        <end position="688"/>
    </location>
</feature>
<dbReference type="Proteomes" id="UP000322873">
    <property type="component" value="Unassembled WGS sequence"/>
</dbReference>
<proteinExistence type="predicted"/>
<accession>A0A5M9K0D7</accession>
<evidence type="ECO:0000256" key="1">
    <source>
        <dbReference type="SAM" id="MobiDB-lite"/>
    </source>
</evidence>